<dbReference type="PANTHER" id="PTHR22255">
    <property type="entry name" value="LP06548P"/>
    <property type="match status" value="1"/>
</dbReference>
<proteinExistence type="predicted"/>
<dbReference type="EMBL" id="JAQQBR010001832">
    <property type="protein sequence ID" value="KAK0166816.1"/>
    <property type="molecule type" value="Genomic_DNA"/>
</dbReference>
<dbReference type="AlphaFoldDB" id="A0AA39FCD4"/>
<name>A0AA39FCD4_MICHY</name>
<sequence>MNFNAQARNPSPGKMPPFTRVLLSPLLLVIIAASSRAFNSRQTECAFPPQWEGTWFQSGVRQPILISKNILSSKGRCLRNEGDKFLVVDEKSCYRCVVIHEKHVNVLQYKETYCHNRNSLASLCSFITGDALLYSMFREEAMAVPCPFRGPMTFTYNRGHGTCSSPLSNVDTCTDDSRLLFKYQACPDVPASESAVEELECLALWKEGSSRYLVGRLHHGHASSNEERYRCFVYERVGQSVGGLNRGTLGMATVDHEMTLPAGGPNPEGTPEVYRVAQSGDATCNGLFSPMEGSRTMTLTKASSPGKCRFPDWLTGYSSGGLTWHTLDLTRSYTFHSRNASLHVTRSNISNSWFNGDDGVLNNQGIIDGDEEQDVKILCNGIKQTNPMQTVIMLVTHFTIGCRSGFVCMTFYKRDGHVMEMQTGGIVSRPEEACSPPHYQTHSVPFLTLVTSSPEPQQCPYLGKFSVTGVGHNQRNVRDNQRIFGRHARKFDFNIDKRRANNEYLIHEQSGRKIRSDRSNWYHTEFKSNKNQFKNIRTRRSIKTIEDFQIGMDVFKQKSNIYPREFDDMNLSSQLLQVQEDHFGDYDSDEKPNKRSLNLDDVYLSYHDLLRIKRNLEYEIEDDELNDDNERREKREEDETRCSPEVTTLNVGCSTADRMEFQSDCVDDSESITAYSCHGRWFDAEGTQFVIATPLARRSGWSNGNNEPQPFRNSRRLCFMYRESGGVVSLTASPVACQRSIPPPAPMLAFNATSIGQCMEDNSSTHHRASYLMIIITIVINIYLEIVR</sequence>
<keyword evidence="1" id="KW-0812">Transmembrane</keyword>
<dbReference type="PANTHER" id="PTHR22255:SF9">
    <property type="entry name" value="LP06548P"/>
    <property type="match status" value="1"/>
</dbReference>
<evidence type="ECO:0000313" key="7">
    <source>
        <dbReference type="Proteomes" id="UP001168972"/>
    </source>
</evidence>
<gene>
    <name evidence="6" type="ORF">PV327_004299</name>
</gene>
<comment type="caution">
    <text evidence="6">The sequence shown here is derived from an EMBL/GenBank/DDBJ whole genome shotgun (WGS) entry which is preliminary data.</text>
</comment>
<evidence type="ECO:0000256" key="1">
    <source>
        <dbReference type="SAM" id="Phobius"/>
    </source>
</evidence>
<protein>
    <submittedName>
        <fullName evidence="6">Uncharacterized protein</fullName>
    </submittedName>
</protein>
<feature type="domain" description="DUF7042" evidence="3">
    <location>
        <begin position="144"/>
        <end position="301"/>
    </location>
</feature>
<dbReference type="InterPro" id="IPR055470">
    <property type="entry name" value="DUF7042"/>
</dbReference>
<evidence type="ECO:0000259" key="3">
    <source>
        <dbReference type="Pfam" id="PF23069"/>
    </source>
</evidence>
<dbReference type="InterPro" id="IPR055471">
    <property type="entry name" value="DUF7043"/>
</dbReference>
<dbReference type="GO" id="GO:0061909">
    <property type="term" value="P:autophagosome-lysosome fusion"/>
    <property type="evidence" value="ECO:0007669"/>
    <property type="project" value="TreeGrafter"/>
</dbReference>
<evidence type="ECO:0000256" key="2">
    <source>
        <dbReference type="SAM" id="SignalP"/>
    </source>
</evidence>
<accession>A0AA39FCD4</accession>
<dbReference type="Pfam" id="PF23071">
    <property type="entry name" value="DUF7044"/>
    <property type="match status" value="1"/>
</dbReference>
<evidence type="ECO:0000313" key="6">
    <source>
        <dbReference type="EMBL" id="KAK0166816.1"/>
    </source>
</evidence>
<feature type="domain" description="DUF7043" evidence="4">
    <location>
        <begin position="306"/>
        <end position="441"/>
    </location>
</feature>
<keyword evidence="1" id="KW-1133">Transmembrane helix</keyword>
<keyword evidence="2" id="KW-0732">Signal</keyword>
<dbReference type="Proteomes" id="UP001168972">
    <property type="component" value="Unassembled WGS sequence"/>
</dbReference>
<feature type="domain" description="DUF7044" evidence="5">
    <location>
        <begin position="44"/>
        <end position="124"/>
    </location>
</feature>
<feature type="transmembrane region" description="Helical" evidence="1">
    <location>
        <begin position="769"/>
        <end position="787"/>
    </location>
</feature>
<dbReference type="InterPro" id="IPR055472">
    <property type="entry name" value="DUF7044"/>
</dbReference>
<keyword evidence="1" id="KW-0472">Membrane</keyword>
<evidence type="ECO:0000259" key="5">
    <source>
        <dbReference type="Pfam" id="PF23071"/>
    </source>
</evidence>
<feature type="signal peptide" evidence="2">
    <location>
        <begin position="1"/>
        <end position="37"/>
    </location>
</feature>
<dbReference type="Pfam" id="PF23069">
    <property type="entry name" value="DUF7042"/>
    <property type="match status" value="1"/>
</dbReference>
<dbReference type="Pfam" id="PF23070">
    <property type="entry name" value="DUF7043"/>
    <property type="match status" value="1"/>
</dbReference>
<evidence type="ECO:0000259" key="4">
    <source>
        <dbReference type="Pfam" id="PF23070"/>
    </source>
</evidence>
<organism evidence="6 7">
    <name type="scientific">Microctonus hyperodae</name>
    <name type="common">Parasitoid wasp</name>
    <dbReference type="NCBI Taxonomy" id="165561"/>
    <lineage>
        <taxon>Eukaryota</taxon>
        <taxon>Metazoa</taxon>
        <taxon>Ecdysozoa</taxon>
        <taxon>Arthropoda</taxon>
        <taxon>Hexapoda</taxon>
        <taxon>Insecta</taxon>
        <taxon>Pterygota</taxon>
        <taxon>Neoptera</taxon>
        <taxon>Endopterygota</taxon>
        <taxon>Hymenoptera</taxon>
        <taxon>Apocrita</taxon>
        <taxon>Ichneumonoidea</taxon>
        <taxon>Braconidae</taxon>
        <taxon>Euphorinae</taxon>
        <taxon>Microctonus</taxon>
    </lineage>
</organism>
<reference evidence="6" key="1">
    <citation type="journal article" date="2023" name="bioRxiv">
        <title>Scaffold-level genome assemblies of two parasitoid biocontrol wasps reveal the parthenogenesis mechanism and an associated novel virus.</title>
        <authorList>
            <person name="Inwood S."/>
            <person name="Skelly J."/>
            <person name="Guhlin J."/>
            <person name="Harrop T."/>
            <person name="Goldson S."/>
            <person name="Dearden P."/>
        </authorList>
    </citation>
    <scope>NUCLEOTIDE SEQUENCE</scope>
    <source>
        <strain evidence="6">Lincoln</strain>
        <tissue evidence="6">Whole body</tissue>
    </source>
</reference>
<reference evidence="6" key="2">
    <citation type="submission" date="2023-03" db="EMBL/GenBank/DDBJ databases">
        <authorList>
            <person name="Inwood S.N."/>
            <person name="Skelly J.G."/>
            <person name="Guhlin J."/>
            <person name="Harrop T.W.R."/>
            <person name="Goldson S.G."/>
            <person name="Dearden P.K."/>
        </authorList>
    </citation>
    <scope>NUCLEOTIDE SEQUENCE</scope>
    <source>
        <strain evidence="6">Lincoln</strain>
        <tissue evidence="6">Whole body</tissue>
    </source>
</reference>
<feature type="chain" id="PRO_5041324512" evidence="2">
    <location>
        <begin position="38"/>
        <end position="788"/>
    </location>
</feature>
<keyword evidence="7" id="KW-1185">Reference proteome</keyword>